<feature type="compositionally biased region" description="Basic residues" evidence="1">
    <location>
        <begin position="1"/>
        <end position="10"/>
    </location>
</feature>
<dbReference type="InterPro" id="IPR041899">
    <property type="entry name" value="MAGE_WH2"/>
</dbReference>
<evidence type="ECO:0000313" key="4">
    <source>
        <dbReference type="Proteomes" id="UP000799428"/>
    </source>
</evidence>
<dbReference type="PANTHER" id="PTHR11736:SF14">
    <property type="entry name" value="NSE3 HOMOLOG, SMC5-SMC6 COMPLEX COMPONENT"/>
    <property type="match status" value="1"/>
</dbReference>
<dbReference type="Pfam" id="PF01454">
    <property type="entry name" value="MAGE"/>
    <property type="match status" value="1"/>
</dbReference>
<dbReference type="InterPro" id="IPR002190">
    <property type="entry name" value="MHD_dom"/>
</dbReference>
<sequence length="321" mass="35789">MPPRSSRKRRAVDDDDEDDVPTPTHTQTQRHRARDSSADAEADEDHQDGAGSMSQLSKSLVRYALACEYSRMPIKRPDITSKVMGLHKKVPFKQLFDHANSQLMDTFGMEMIELPTKEKVTVKHRRAQQLSESQTTKSKQWILRSTLPAEFRTSDILGPAQIPTSDDESAYVGLYTLIITLIQLAGGRLMESKLDRHLKRMNADDSTPVGTKEMLLARMIKDGYIVKIKDSSSGEDVIDYMVGPRGKVEVGEGGVANFVRMMYGDAATADLEQRLARSLGISAEEDHAAERVMNGDAATQRQDAGRPRHSRRRAATDSDDD</sequence>
<dbReference type="GO" id="GO:0005634">
    <property type="term" value="C:nucleus"/>
    <property type="evidence" value="ECO:0007669"/>
    <property type="project" value="TreeGrafter"/>
</dbReference>
<dbReference type="Gene3D" id="1.10.10.1210">
    <property type="entry name" value="MAGE homology domain, winged helix WH2 motif"/>
    <property type="match status" value="1"/>
</dbReference>
<dbReference type="EMBL" id="MU005771">
    <property type="protein sequence ID" value="KAF2708708.1"/>
    <property type="molecule type" value="Genomic_DNA"/>
</dbReference>
<feature type="domain" description="MAGE" evidence="2">
    <location>
        <begin position="60"/>
        <end position="255"/>
    </location>
</feature>
<accession>A0A6G1K7C0</accession>
<protein>
    <submittedName>
        <fullName evidence="3">MAGE-domain-containing protein</fullName>
    </submittedName>
</protein>
<dbReference type="InterPro" id="IPR037445">
    <property type="entry name" value="MAGE"/>
</dbReference>
<dbReference type="OrthoDB" id="205198at2759"/>
<feature type="region of interest" description="Disordered" evidence="1">
    <location>
        <begin position="286"/>
        <end position="321"/>
    </location>
</feature>
<gene>
    <name evidence="3" type="ORF">K504DRAFT_287598</name>
</gene>
<reference evidence="3" key="1">
    <citation type="journal article" date="2020" name="Stud. Mycol.">
        <title>101 Dothideomycetes genomes: a test case for predicting lifestyles and emergence of pathogens.</title>
        <authorList>
            <person name="Haridas S."/>
            <person name="Albert R."/>
            <person name="Binder M."/>
            <person name="Bloem J."/>
            <person name="Labutti K."/>
            <person name="Salamov A."/>
            <person name="Andreopoulos B."/>
            <person name="Baker S."/>
            <person name="Barry K."/>
            <person name="Bills G."/>
            <person name="Bluhm B."/>
            <person name="Cannon C."/>
            <person name="Castanera R."/>
            <person name="Culley D."/>
            <person name="Daum C."/>
            <person name="Ezra D."/>
            <person name="Gonzalez J."/>
            <person name="Henrissat B."/>
            <person name="Kuo A."/>
            <person name="Liang C."/>
            <person name="Lipzen A."/>
            <person name="Lutzoni F."/>
            <person name="Magnuson J."/>
            <person name="Mondo S."/>
            <person name="Nolan M."/>
            <person name="Ohm R."/>
            <person name="Pangilinan J."/>
            <person name="Park H.-J."/>
            <person name="Ramirez L."/>
            <person name="Alfaro M."/>
            <person name="Sun H."/>
            <person name="Tritt A."/>
            <person name="Yoshinaga Y."/>
            <person name="Zwiers L.-H."/>
            <person name="Turgeon B."/>
            <person name="Goodwin S."/>
            <person name="Spatafora J."/>
            <person name="Crous P."/>
            <person name="Grigoriev I."/>
        </authorList>
    </citation>
    <scope>NUCLEOTIDE SEQUENCE</scope>
    <source>
        <strain evidence="3">CBS 279.74</strain>
    </source>
</reference>
<dbReference type="GO" id="GO:0006281">
    <property type="term" value="P:DNA repair"/>
    <property type="evidence" value="ECO:0007669"/>
    <property type="project" value="TreeGrafter"/>
</dbReference>
<dbReference type="Proteomes" id="UP000799428">
    <property type="component" value="Unassembled WGS sequence"/>
</dbReference>
<name>A0A6G1K7C0_9PLEO</name>
<dbReference type="InterPro" id="IPR041898">
    <property type="entry name" value="MAGE_WH1"/>
</dbReference>
<proteinExistence type="predicted"/>
<organism evidence="3 4">
    <name type="scientific">Pleomassaria siparia CBS 279.74</name>
    <dbReference type="NCBI Taxonomy" id="1314801"/>
    <lineage>
        <taxon>Eukaryota</taxon>
        <taxon>Fungi</taxon>
        <taxon>Dikarya</taxon>
        <taxon>Ascomycota</taxon>
        <taxon>Pezizomycotina</taxon>
        <taxon>Dothideomycetes</taxon>
        <taxon>Pleosporomycetidae</taxon>
        <taxon>Pleosporales</taxon>
        <taxon>Pleomassariaceae</taxon>
        <taxon>Pleomassaria</taxon>
    </lineage>
</organism>
<dbReference type="PANTHER" id="PTHR11736">
    <property type="entry name" value="MELANOMA-ASSOCIATED ANTIGEN MAGE ANTIGEN"/>
    <property type="match status" value="1"/>
</dbReference>
<dbReference type="SMART" id="SM01373">
    <property type="entry name" value="MAGE"/>
    <property type="match status" value="1"/>
</dbReference>
<evidence type="ECO:0000313" key="3">
    <source>
        <dbReference type="EMBL" id="KAF2708708.1"/>
    </source>
</evidence>
<evidence type="ECO:0000259" key="2">
    <source>
        <dbReference type="SMART" id="SM01373"/>
    </source>
</evidence>
<keyword evidence="4" id="KW-1185">Reference proteome</keyword>
<dbReference type="Gene3D" id="1.10.10.1200">
    <property type="entry name" value="MAGE homology domain, winged helix WH1 motif"/>
    <property type="match status" value="1"/>
</dbReference>
<dbReference type="AlphaFoldDB" id="A0A6G1K7C0"/>
<evidence type="ECO:0000256" key="1">
    <source>
        <dbReference type="SAM" id="MobiDB-lite"/>
    </source>
</evidence>
<feature type="region of interest" description="Disordered" evidence="1">
    <location>
        <begin position="1"/>
        <end position="55"/>
    </location>
</feature>